<feature type="compositionally biased region" description="Basic and acidic residues" evidence="2">
    <location>
        <begin position="107"/>
        <end position="118"/>
    </location>
</feature>
<dbReference type="Proteomes" id="UP000255469">
    <property type="component" value="Unassembled WGS sequence"/>
</dbReference>
<feature type="domain" description="DUF4468" evidence="4">
    <location>
        <begin position="164"/>
        <end position="255"/>
    </location>
</feature>
<sequence>MKKTLIFLFMCLPMMSMAQSTLTPEQKLEQAQRQLEQAKAALEEAKANAAKAEAEARARKAAEAKDIEKKIAEAKAETERLKHEAAAINEAAGKLQTATATAPAGTDTKKDHADRKNAADAWSVPAAPAAVPRAAQTPGKDSKENKELYLQKNAIPEINGQVIWTEQVEVPGATADELYDKAYAYLTELTQGSNQLEGSKVALVNRHEHSIVATVHEKLIFSSSFLSLDYTRFNYVLQATCRDGQAMLTMSRLTYNYDVQGNISNFAAETWITDKYAVNKKQTRLLPVSGKFRRATVDRKNSIFEGFGQALK</sequence>
<evidence type="ECO:0000313" key="6">
    <source>
        <dbReference type="Proteomes" id="UP000255469"/>
    </source>
</evidence>
<reference evidence="5 6" key="1">
    <citation type="submission" date="2018-06" db="EMBL/GenBank/DDBJ databases">
        <authorList>
            <consortium name="Pathogen Informatics"/>
            <person name="Doyle S."/>
        </authorList>
    </citation>
    <scope>NUCLEOTIDE SEQUENCE [LARGE SCALE GENOMIC DNA]</scope>
    <source>
        <strain evidence="5 6">NCTC13067</strain>
    </source>
</reference>
<gene>
    <name evidence="5" type="ORF">NCTC13067_01820</name>
</gene>
<dbReference type="Pfam" id="PF14730">
    <property type="entry name" value="DUF4468"/>
    <property type="match status" value="1"/>
</dbReference>
<dbReference type="EMBL" id="UGTM01000002">
    <property type="protein sequence ID" value="SUB93962.1"/>
    <property type="molecule type" value="Genomic_DNA"/>
</dbReference>
<feature type="compositionally biased region" description="Low complexity" evidence="2">
    <location>
        <begin position="97"/>
        <end position="106"/>
    </location>
</feature>
<dbReference type="InterPro" id="IPR027823">
    <property type="entry name" value="DUF4468"/>
</dbReference>
<accession>A0A379ED12</accession>
<organism evidence="5 6">
    <name type="scientific">Prevotella denticola</name>
    <dbReference type="NCBI Taxonomy" id="28129"/>
    <lineage>
        <taxon>Bacteria</taxon>
        <taxon>Pseudomonadati</taxon>
        <taxon>Bacteroidota</taxon>
        <taxon>Bacteroidia</taxon>
        <taxon>Bacteroidales</taxon>
        <taxon>Prevotellaceae</taxon>
        <taxon>Prevotella</taxon>
    </lineage>
</organism>
<evidence type="ECO:0000256" key="1">
    <source>
        <dbReference type="SAM" id="Coils"/>
    </source>
</evidence>
<keyword evidence="3" id="KW-0732">Signal</keyword>
<feature type="chain" id="PRO_5016673175" description="DUF4468 domain-containing protein" evidence="3">
    <location>
        <begin position="19"/>
        <end position="312"/>
    </location>
</feature>
<dbReference type="CDD" id="cd12190">
    <property type="entry name" value="Bacova_04320_like"/>
    <property type="match status" value="1"/>
</dbReference>
<keyword evidence="1" id="KW-0175">Coiled coil</keyword>
<feature type="signal peptide" evidence="3">
    <location>
        <begin position="1"/>
        <end position="18"/>
    </location>
</feature>
<protein>
    <recommendedName>
        <fullName evidence="4">DUF4468 domain-containing protein</fullName>
    </recommendedName>
</protein>
<evidence type="ECO:0000259" key="4">
    <source>
        <dbReference type="Pfam" id="PF14730"/>
    </source>
</evidence>
<name>A0A379ED12_9BACT</name>
<proteinExistence type="predicted"/>
<dbReference type="RefSeq" id="WP_025067708.1">
    <property type="nucleotide sequence ID" value="NZ_UGTM01000002.1"/>
</dbReference>
<dbReference type="Gene3D" id="3.30.530.80">
    <property type="match status" value="1"/>
</dbReference>
<evidence type="ECO:0000256" key="3">
    <source>
        <dbReference type="SAM" id="SignalP"/>
    </source>
</evidence>
<evidence type="ECO:0000256" key="2">
    <source>
        <dbReference type="SAM" id="MobiDB-lite"/>
    </source>
</evidence>
<feature type="coiled-coil region" evidence="1">
    <location>
        <begin position="25"/>
        <end position="91"/>
    </location>
</feature>
<evidence type="ECO:0000313" key="5">
    <source>
        <dbReference type="EMBL" id="SUB93962.1"/>
    </source>
</evidence>
<feature type="region of interest" description="Disordered" evidence="2">
    <location>
        <begin position="92"/>
        <end position="144"/>
    </location>
</feature>
<dbReference type="AlphaFoldDB" id="A0A379ED12"/>
<feature type="compositionally biased region" description="Low complexity" evidence="2">
    <location>
        <begin position="119"/>
        <end position="135"/>
    </location>
</feature>